<name>A0A5J9W0F1_9POAL</name>
<dbReference type="EMBL" id="RWGY01000007">
    <property type="protein sequence ID" value="TVU41004.1"/>
    <property type="molecule type" value="Genomic_DNA"/>
</dbReference>
<dbReference type="InterPro" id="IPR038538">
    <property type="entry name" value="MTERF_sf"/>
</dbReference>
<evidence type="ECO:0000313" key="6">
    <source>
        <dbReference type="Proteomes" id="UP000324897"/>
    </source>
</evidence>
<evidence type="ECO:0000256" key="2">
    <source>
        <dbReference type="ARBA" id="ARBA00022472"/>
    </source>
</evidence>
<dbReference type="SMART" id="SM00733">
    <property type="entry name" value="Mterf"/>
    <property type="match status" value="9"/>
</dbReference>
<keyword evidence="2" id="KW-0804">Transcription</keyword>
<gene>
    <name evidence="5" type="ORF">EJB05_14492</name>
</gene>
<comment type="similarity">
    <text evidence="1">Belongs to the mTERF family.</text>
</comment>
<keyword evidence="6" id="KW-1185">Reference proteome</keyword>
<evidence type="ECO:0000256" key="4">
    <source>
        <dbReference type="SAM" id="MobiDB-lite"/>
    </source>
</evidence>
<reference evidence="5 6" key="1">
    <citation type="journal article" date="2019" name="Sci. Rep.">
        <title>A high-quality genome of Eragrostis curvula grass provides insights into Poaceae evolution and supports new strategies to enhance forage quality.</title>
        <authorList>
            <person name="Carballo J."/>
            <person name="Santos B.A.C.M."/>
            <person name="Zappacosta D."/>
            <person name="Garbus I."/>
            <person name="Selva J.P."/>
            <person name="Gallo C.A."/>
            <person name="Diaz A."/>
            <person name="Albertini E."/>
            <person name="Caccamo M."/>
            <person name="Echenique V."/>
        </authorList>
    </citation>
    <scope>NUCLEOTIDE SEQUENCE [LARGE SCALE GENOMIC DNA]</scope>
    <source>
        <strain evidence="6">cv. Victoria</strain>
        <tissue evidence="5">Leaf</tissue>
    </source>
</reference>
<dbReference type="GO" id="GO:0006353">
    <property type="term" value="P:DNA-templated transcription termination"/>
    <property type="evidence" value="ECO:0007669"/>
    <property type="project" value="UniProtKB-KW"/>
</dbReference>
<dbReference type="OrthoDB" id="637682at2759"/>
<dbReference type="Pfam" id="PF02536">
    <property type="entry name" value="mTERF"/>
    <property type="match status" value="1"/>
</dbReference>
<keyword evidence="2" id="KW-0805">Transcription regulation</keyword>
<dbReference type="FunFam" id="1.25.70.10:FF:000009">
    <property type="entry name" value="BnaA09g42960D protein"/>
    <property type="match status" value="1"/>
</dbReference>
<keyword evidence="2" id="KW-0806">Transcription termination</keyword>
<dbReference type="InterPro" id="IPR003690">
    <property type="entry name" value="MTERF"/>
</dbReference>
<dbReference type="Gramene" id="TVU41004">
    <property type="protein sequence ID" value="TVU41004"/>
    <property type="gene ID" value="EJB05_14492"/>
</dbReference>
<keyword evidence="3" id="KW-0809">Transit peptide</keyword>
<protein>
    <submittedName>
        <fullName evidence="5">Uncharacterized protein</fullName>
    </submittedName>
</protein>
<dbReference type="GO" id="GO:0003676">
    <property type="term" value="F:nucleic acid binding"/>
    <property type="evidence" value="ECO:0007669"/>
    <property type="project" value="InterPro"/>
</dbReference>
<accession>A0A5J9W0F1</accession>
<dbReference type="Proteomes" id="UP000324897">
    <property type="component" value="Chromosome 4"/>
</dbReference>
<dbReference type="AlphaFoldDB" id="A0A5J9W0F1"/>
<evidence type="ECO:0000256" key="1">
    <source>
        <dbReference type="ARBA" id="ARBA00007692"/>
    </source>
</evidence>
<evidence type="ECO:0000256" key="3">
    <source>
        <dbReference type="ARBA" id="ARBA00022946"/>
    </source>
</evidence>
<organism evidence="5 6">
    <name type="scientific">Eragrostis curvula</name>
    <name type="common">weeping love grass</name>
    <dbReference type="NCBI Taxonomy" id="38414"/>
    <lineage>
        <taxon>Eukaryota</taxon>
        <taxon>Viridiplantae</taxon>
        <taxon>Streptophyta</taxon>
        <taxon>Embryophyta</taxon>
        <taxon>Tracheophyta</taxon>
        <taxon>Spermatophyta</taxon>
        <taxon>Magnoliopsida</taxon>
        <taxon>Liliopsida</taxon>
        <taxon>Poales</taxon>
        <taxon>Poaceae</taxon>
        <taxon>PACMAD clade</taxon>
        <taxon>Chloridoideae</taxon>
        <taxon>Eragrostideae</taxon>
        <taxon>Eragrostidinae</taxon>
        <taxon>Eragrostis</taxon>
    </lineage>
</organism>
<dbReference type="PANTHER" id="PTHR13068">
    <property type="entry name" value="CGI-12 PROTEIN-RELATED"/>
    <property type="match status" value="1"/>
</dbReference>
<comment type="caution">
    <text evidence="5">The sequence shown here is derived from an EMBL/GenBank/DDBJ whole genome shotgun (WGS) entry which is preliminary data.</text>
</comment>
<feature type="region of interest" description="Disordered" evidence="4">
    <location>
        <begin position="1"/>
        <end position="30"/>
    </location>
</feature>
<dbReference type="Gene3D" id="1.25.70.10">
    <property type="entry name" value="Transcription termination factor 3, mitochondrial"/>
    <property type="match status" value="1"/>
</dbReference>
<feature type="non-terminal residue" evidence="5">
    <location>
        <position position="1"/>
    </location>
</feature>
<evidence type="ECO:0000313" key="5">
    <source>
        <dbReference type="EMBL" id="TVU41004.1"/>
    </source>
</evidence>
<feature type="compositionally biased region" description="Basic residues" evidence="4">
    <location>
        <begin position="7"/>
        <end position="19"/>
    </location>
</feature>
<sequence length="771" mass="83691">MATALPHSHHPRLHLRLPPHHTPNPSSPRRRRLPILIAVARLQNATTATHPVLPPPAPPPSAALLAAEGASLAPRREHRFPGSVAAPPRPDDPVTTEAEAEDAVLRRALEVRRAVATEVLVAALRGGKVGGLTYIKNLTARMGRFVDRVVVEAAAMRRDRPELAHLSFNARARTYIQESGLVELVKWFKHNSMTYPQIAKVVCACSGDLQKVRRMIQWLRSIYVKGEFLGRVLANGESFLNKSFEELEVTIDYLESCGVRRDWIGFVISRCPQLLNMSMDELETRVKFYTDMGMNEKDFGTMVYDYPRALGFLSLEEMNSKVQYLKEFGLDNEEMGRLLAFKPQLMACSIEERWKPLVVYLYHLNISRDGMKRMLMVQPTIFCLDLETVIAPKVQFLQDIGVRSDAIGNVLVKFPPVLTYSLYKKIRPVVIFLLTKAGVKQEDIGKVIALDPQLLGCSIAHKLEVSVKYFRSLGIYHHVLGQMVADFPTLLRYNEDILRPKYQYLRRVMVRPLKDLIEFPRFFSYSLEDRIEPRHKTLVANRINMKLRYMLTGSDEDFARRVQEAVERRARFEAGNAVVDISDAPEISREAEATAAAAFQDSREALGGGAAKGMGTPGMVGIGTLGMVDGIGGSVTLGMPAGTAGIGGNVTLGTAGTTTAGMGGNAAPAGMVGTVGTVTAGTVGTAGIGGRVTAGTAGIGGTVTVGTPGIVGTVGFGTAGMVGTAAGAAASGVLSASRRAAWQVPLPSTSMSAMTMAIERRLEVDAIGEVG</sequence>
<proteinExistence type="inferred from homology"/>
<dbReference type="PANTHER" id="PTHR13068:SF98">
    <property type="entry name" value="TRANSCRIPTION TERMINATION FACTOR MTERF2, CHLOROPLASTIC"/>
    <property type="match status" value="1"/>
</dbReference>